<evidence type="ECO:0000313" key="2">
    <source>
        <dbReference type="EMBL" id="SUZ59723.1"/>
    </source>
</evidence>
<proteinExistence type="predicted"/>
<name>A0A381P224_9ZZZZ</name>
<feature type="compositionally biased region" description="Polar residues" evidence="1">
    <location>
        <begin position="13"/>
        <end position="22"/>
    </location>
</feature>
<dbReference type="AlphaFoldDB" id="A0A381P224"/>
<evidence type="ECO:0000256" key="1">
    <source>
        <dbReference type="SAM" id="MobiDB-lite"/>
    </source>
</evidence>
<dbReference type="EMBL" id="UINC01000695">
    <property type="protein sequence ID" value="SUZ59723.1"/>
    <property type="molecule type" value="Genomic_DNA"/>
</dbReference>
<gene>
    <name evidence="2" type="ORF">METZ01_LOCUS12577</name>
</gene>
<protein>
    <submittedName>
        <fullName evidence="2">Uncharacterized protein</fullName>
    </submittedName>
</protein>
<reference evidence="2" key="1">
    <citation type="submission" date="2018-05" db="EMBL/GenBank/DDBJ databases">
        <authorList>
            <person name="Lanie J.A."/>
            <person name="Ng W.-L."/>
            <person name="Kazmierczak K.M."/>
            <person name="Andrzejewski T.M."/>
            <person name="Davidsen T.M."/>
            <person name="Wayne K.J."/>
            <person name="Tettelin H."/>
            <person name="Glass J.I."/>
            <person name="Rusch D."/>
            <person name="Podicherti R."/>
            <person name="Tsui H.-C.T."/>
            <person name="Winkler M.E."/>
        </authorList>
    </citation>
    <scope>NUCLEOTIDE SEQUENCE</scope>
</reference>
<accession>A0A381P224</accession>
<organism evidence="2">
    <name type="scientific">marine metagenome</name>
    <dbReference type="NCBI Taxonomy" id="408172"/>
    <lineage>
        <taxon>unclassified sequences</taxon>
        <taxon>metagenomes</taxon>
        <taxon>ecological metagenomes</taxon>
    </lineage>
</organism>
<sequence length="22" mass="2376">MVDDYGNGPPANTKAQTQTHTE</sequence>
<feature type="region of interest" description="Disordered" evidence="1">
    <location>
        <begin position="1"/>
        <end position="22"/>
    </location>
</feature>